<dbReference type="SMART" id="SM00066">
    <property type="entry name" value="GAL4"/>
    <property type="match status" value="1"/>
</dbReference>
<proteinExistence type="predicted"/>
<dbReference type="Proteomes" id="UP000562682">
    <property type="component" value="Unassembled WGS sequence"/>
</dbReference>
<evidence type="ECO:0000259" key="3">
    <source>
        <dbReference type="PROSITE" id="PS50048"/>
    </source>
</evidence>
<feature type="compositionally biased region" description="Polar residues" evidence="2">
    <location>
        <begin position="1"/>
        <end position="13"/>
    </location>
</feature>
<dbReference type="InterPro" id="IPR001138">
    <property type="entry name" value="Zn2Cys6_DnaBD"/>
</dbReference>
<dbReference type="CDD" id="cd00067">
    <property type="entry name" value="GAL4"/>
    <property type="match status" value="1"/>
</dbReference>
<protein>
    <submittedName>
        <fullName evidence="4">NirA-like nitrate assimilation regulatory protein</fullName>
    </submittedName>
</protein>
<reference evidence="4 5" key="1">
    <citation type="submission" date="2020-05" db="EMBL/GenBank/DDBJ databases">
        <title>Identification and distribution of gene clusters putatively required for synthesis of sphingolipid metabolism inhibitors in phylogenetically diverse species of the filamentous fungus Fusarium.</title>
        <authorList>
            <person name="Kim H.-S."/>
            <person name="Busman M."/>
            <person name="Brown D.W."/>
            <person name="Divon H."/>
            <person name="Uhlig S."/>
            <person name="Proctor R.H."/>
        </authorList>
    </citation>
    <scope>NUCLEOTIDE SEQUENCE [LARGE SCALE GENOMIC DNA]</scope>
    <source>
        <strain evidence="4 5">NRRL 25311</strain>
    </source>
</reference>
<dbReference type="GO" id="GO:0000981">
    <property type="term" value="F:DNA-binding transcription factor activity, RNA polymerase II-specific"/>
    <property type="evidence" value="ECO:0007669"/>
    <property type="project" value="InterPro"/>
</dbReference>
<evidence type="ECO:0000313" key="4">
    <source>
        <dbReference type="EMBL" id="KAF5681736.1"/>
    </source>
</evidence>
<sequence length="657" mass="75374">MPQTDPRQSSSAPRTGPLRPLLPAERGSEPLPPPPKRTITQRRLNPVLAACEPCRKHKAKCSGERPACRRCLQRKLACIYVARPGETRSQALNRCSHETCEGSSQRSSVYEELVGLLKNLPDQDAQAILQRLRSGTDAASVVNQARAGNVLLQMAVVPETRLRYEFPYRSEMPKEFELNNPYLNSMLYETASLYSQHQTSGTNLPGHLASLGSEEQRSPYLKPFHAAQVFDPLLSDVKVSAWTNVCDDDNLMRDLLTVLFRCEYHFTAAFHKDLFLEDMAARRKDFCSSLLVNVTLAYACVCYPNFSNRVEYWNPNTLTYRFIAEAKRLWELEASIPHEVGKPYRMHAVALANQLRIFDTIDIGQSKRIQRGTQNLAWAMYNWETSLSAFSFMLSPLIEEPPKWPLPDPSEDPSWYGEIWVKYPLNHGLSSMCFGEVIHARSRFRIIMNEYCDAAYSEGSKVGVDLAYQFRERLEECMYYHHLLLTIFEPLYDAETTREPSPQRIVADSKKNMQTLVRLYYLRHGFEAMDLFIVIPLMVMGYDSIDAIKEDTPTEEIELLRSTLVLIAQGLYYQRKNHYLAHALFRVIRGKMRPQEIGLLKSSMALDRYEADPEPEMAVAVRSHWPVSVVKKQEDMESHILTKLVENFGRVNVEEIP</sequence>
<dbReference type="PROSITE" id="PS50048">
    <property type="entry name" value="ZN2_CY6_FUNGAL_2"/>
    <property type="match status" value="1"/>
</dbReference>
<accession>A0A8H5X3B7</accession>
<dbReference type="PANTHER" id="PTHR47256:SF1">
    <property type="entry name" value="ZN(II)2CYS6 TRANSCRIPTION FACTOR (EUROFUNG)"/>
    <property type="match status" value="1"/>
</dbReference>
<dbReference type="CDD" id="cd12148">
    <property type="entry name" value="fungal_TF_MHR"/>
    <property type="match status" value="1"/>
</dbReference>
<evidence type="ECO:0000256" key="2">
    <source>
        <dbReference type="SAM" id="MobiDB-lite"/>
    </source>
</evidence>
<dbReference type="PANTHER" id="PTHR47256">
    <property type="entry name" value="ZN(II)2CYS6 TRANSCRIPTION FACTOR (EUROFUNG)-RELATED"/>
    <property type="match status" value="1"/>
</dbReference>
<evidence type="ECO:0000313" key="5">
    <source>
        <dbReference type="Proteomes" id="UP000562682"/>
    </source>
</evidence>
<dbReference type="InterPro" id="IPR036864">
    <property type="entry name" value="Zn2-C6_fun-type_DNA-bd_sf"/>
</dbReference>
<dbReference type="EMBL" id="JAAOAK010000233">
    <property type="protein sequence ID" value="KAF5681736.1"/>
    <property type="molecule type" value="Genomic_DNA"/>
</dbReference>
<gene>
    <name evidence="4" type="ORF">FDENT_7971</name>
</gene>
<dbReference type="GO" id="GO:0008270">
    <property type="term" value="F:zinc ion binding"/>
    <property type="evidence" value="ECO:0007669"/>
    <property type="project" value="InterPro"/>
</dbReference>
<dbReference type="InterPro" id="IPR053187">
    <property type="entry name" value="Notoamide_regulator"/>
</dbReference>
<feature type="region of interest" description="Disordered" evidence="2">
    <location>
        <begin position="1"/>
        <end position="40"/>
    </location>
</feature>
<dbReference type="PROSITE" id="PS00463">
    <property type="entry name" value="ZN2_CY6_FUNGAL_1"/>
    <property type="match status" value="1"/>
</dbReference>
<keyword evidence="5" id="KW-1185">Reference proteome</keyword>
<dbReference type="SUPFAM" id="SSF57701">
    <property type="entry name" value="Zn2/Cys6 DNA-binding domain"/>
    <property type="match status" value="1"/>
</dbReference>
<dbReference type="AlphaFoldDB" id="A0A8H5X3B7"/>
<dbReference type="Pfam" id="PF00172">
    <property type="entry name" value="Zn_clus"/>
    <property type="match status" value="1"/>
</dbReference>
<organism evidence="4 5">
    <name type="scientific">Fusarium denticulatum</name>
    <dbReference type="NCBI Taxonomy" id="48507"/>
    <lineage>
        <taxon>Eukaryota</taxon>
        <taxon>Fungi</taxon>
        <taxon>Dikarya</taxon>
        <taxon>Ascomycota</taxon>
        <taxon>Pezizomycotina</taxon>
        <taxon>Sordariomycetes</taxon>
        <taxon>Hypocreomycetidae</taxon>
        <taxon>Hypocreales</taxon>
        <taxon>Nectriaceae</taxon>
        <taxon>Fusarium</taxon>
        <taxon>Fusarium fujikuroi species complex</taxon>
    </lineage>
</organism>
<name>A0A8H5X3B7_9HYPO</name>
<dbReference type="Gene3D" id="4.10.240.10">
    <property type="entry name" value="Zn(2)-C6 fungal-type DNA-binding domain"/>
    <property type="match status" value="1"/>
</dbReference>
<keyword evidence="1" id="KW-0539">Nucleus</keyword>
<evidence type="ECO:0000256" key="1">
    <source>
        <dbReference type="ARBA" id="ARBA00023242"/>
    </source>
</evidence>
<feature type="domain" description="Zn(2)-C6 fungal-type" evidence="3">
    <location>
        <begin position="50"/>
        <end position="80"/>
    </location>
</feature>
<comment type="caution">
    <text evidence="4">The sequence shown here is derived from an EMBL/GenBank/DDBJ whole genome shotgun (WGS) entry which is preliminary data.</text>
</comment>